<keyword evidence="6 7" id="KW-0472">Membrane</keyword>
<dbReference type="InterPro" id="IPR007353">
    <property type="entry name" value="DUF421"/>
</dbReference>
<keyword evidence="5 7" id="KW-1133">Transmembrane helix</keyword>
<evidence type="ECO:0000313" key="10">
    <source>
        <dbReference type="Proteomes" id="UP000676996"/>
    </source>
</evidence>
<dbReference type="EMBL" id="JAGRQC010000002">
    <property type="protein sequence ID" value="MBR0552238.1"/>
    <property type="molecule type" value="Genomic_DNA"/>
</dbReference>
<keyword evidence="10" id="KW-1185">Reference proteome</keyword>
<accession>A0A8T4IB40</accession>
<keyword evidence="4 7" id="KW-0812">Transmembrane</keyword>
<comment type="subcellular location">
    <subcellularLocation>
        <location evidence="1">Cell membrane</location>
        <topology evidence="1">Multi-pass membrane protein</topology>
    </subcellularLocation>
</comment>
<dbReference type="Pfam" id="PF04239">
    <property type="entry name" value="DUF421"/>
    <property type="match status" value="1"/>
</dbReference>
<dbReference type="AlphaFoldDB" id="A0A8T4IB40"/>
<comment type="caution">
    <text evidence="9">The sequence shown here is derived from an EMBL/GenBank/DDBJ whole genome shotgun (WGS) entry which is preliminary data.</text>
</comment>
<dbReference type="GO" id="GO:0005886">
    <property type="term" value="C:plasma membrane"/>
    <property type="evidence" value="ECO:0007669"/>
    <property type="project" value="UniProtKB-SubCell"/>
</dbReference>
<feature type="domain" description="YetF C-terminal" evidence="8">
    <location>
        <begin position="89"/>
        <end position="158"/>
    </location>
</feature>
<proteinExistence type="inferred from homology"/>
<evidence type="ECO:0000256" key="1">
    <source>
        <dbReference type="ARBA" id="ARBA00004651"/>
    </source>
</evidence>
<evidence type="ECO:0000259" key="8">
    <source>
        <dbReference type="Pfam" id="PF04239"/>
    </source>
</evidence>
<name>A0A8T4IB40_9SPHN</name>
<evidence type="ECO:0000256" key="4">
    <source>
        <dbReference type="ARBA" id="ARBA00022692"/>
    </source>
</evidence>
<evidence type="ECO:0000313" key="9">
    <source>
        <dbReference type="EMBL" id="MBR0552238.1"/>
    </source>
</evidence>
<dbReference type="PANTHER" id="PTHR34582">
    <property type="entry name" value="UPF0702 TRANSMEMBRANE PROTEIN YCAP"/>
    <property type="match status" value="1"/>
</dbReference>
<dbReference type="Gene3D" id="3.30.240.20">
    <property type="entry name" value="bsu07140 like domains"/>
    <property type="match status" value="1"/>
</dbReference>
<reference evidence="9" key="1">
    <citation type="submission" date="2021-04" db="EMBL/GenBank/DDBJ databases">
        <title>Ouciella asimina sp. nov., isolated from the surface seawater in the hydrothermal field of Okinawa Trough.</title>
        <authorList>
            <person name="Shuang W."/>
        </authorList>
    </citation>
    <scope>NUCLEOTIDE SEQUENCE</scope>
    <source>
        <strain evidence="9">LXI357</strain>
    </source>
</reference>
<keyword evidence="3" id="KW-1003">Cell membrane</keyword>
<sequence>MFGLDPAPDAIVRGILLSLIGLVWIMLLVRIAGLRTLSKMTAIDFVATLATGSLLATMVSSSSWTAFLQASVGVAMITAWQYVYARLRRVDAVRSAAENKPMLLMRHGKFLDDALAKARVTRADVLSKLREHNIAGPEKADAVVLEVTGDISILHGGHDSPEVLREVRNS</sequence>
<evidence type="ECO:0000256" key="5">
    <source>
        <dbReference type="ARBA" id="ARBA00022989"/>
    </source>
</evidence>
<dbReference type="InterPro" id="IPR023090">
    <property type="entry name" value="UPF0702_alpha/beta_dom_sf"/>
</dbReference>
<evidence type="ECO:0000256" key="3">
    <source>
        <dbReference type="ARBA" id="ARBA00022475"/>
    </source>
</evidence>
<dbReference type="Proteomes" id="UP000676996">
    <property type="component" value="Unassembled WGS sequence"/>
</dbReference>
<evidence type="ECO:0000256" key="6">
    <source>
        <dbReference type="ARBA" id="ARBA00023136"/>
    </source>
</evidence>
<protein>
    <submittedName>
        <fullName evidence="9">DUF421 domain-containing protein</fullName>
    </submittedName>
</protein>
<feature type="transmembrane region" description="Helical" evidence="7">
    <location>
        <begin position="41"/>
        <end position="60"/>
    </location>
</feature>
<feature type="transmembrane region" description="Helical" evidence="7">
    <location>
        <begin position="12"/>
        <end position="29"/>
    </location>
</feature>
<dbReference type="RefSeq" id="WP_284053532.1">
    <property type="nucleotide sequence ID" value="NZ_JAGRQC010000002.1"/>
</dbReference>
<gene>
    <name evidence="9" type="ORF">J7S20_06960</name>
</gene>
<evidence type="ECO:0000256" key="2">
    <source>
        <dbReference type="ARBA" id="ARBA00006448"/>
    </source>
</evidence>
<evidence type="ECO:0000256" key="7">
    <source>
        <dbReference type="SAM" id="Phobius"/>
    </source>
</evidence>
<comment type="similarity">
    <text evidence="2">Belongs to the UPF0702 family.</text>
</comment>
<dbReference type="PANTHER" id="PTHR34582:SF6">
    <property type="entry name" value="UPF0702 TRANSMEMBRANE PROTEIN YCAP"/>
    <property type="match status" value="1"/>
</dbReference>
<organism evidence="9 10">
    <name type="scientific">Stakelama marina</name>
    <dbReference type="NCBI Taxonomy" id="2826939"/>
    <lineage>
        <taxon>Bacteria</taxon>
        <taxon>Pseudomonadati</taxon>
        <taxon>Pseudomonadota</taxon>
        <taxon>Alphaproteobacteria</taxon>
        <taxon>Sphingomonadales</taxon>
        <taxon>Sphingomonadaceae</taxon>
        <taxon>Stakelama</taxon>
    </lineage>
</organism>